<reference evidence="7" key="1">
    <citation type="submission" date="2023-01" db="EMBL/GenBank/DDBJ databases">
        <title>Genome assembly of the deep-sea coral Lophelia pertusa.</title>
        <authorList>
            <person name="Herrera S."/>
            <person name="Cordes E."/>
        </authorList>
    </citation>
    <scope>NUCLEOTIDE SEQUENCE</scope>
    <source>
        <strain evidence="7">USNM1676648</strain>
        <tissue evidence="7">Polyp</tissue>
    </source>
</reference>
<keyword evidence="5" id="KW-0812">Transmembrane</keyword>
<keyword evidence="5" id="KW-0472">Membrane</keyword>
<gene>
    <name evidence="7" type="ORF">OS493_012763</name>
</gene>
<dbReference type="Gene3D" id="3.30.40.10">
    <property type="entry name" value="Zinc/RING finger domain, C3HC4 (zinc finger)"/>
    <property type="match status" value="1"/>
</dbReference>
<keyword evidence="8" id="KW-1185">Reference proteome</keyword>
<dbReference type="SUPFAM" id="SSF57850">
    <property type="entry name" value="RING/U-box"/>
    <property type="match status" value="1"/>
</dbReference>
<dbReference type="Pfam" id="PF13920">
    <property type="entry name" value="zf-C3HC4_3"/>
    <property type="match status" value="1"/>
</dbReference>
<evidence type="ECO:0000256" key="5">
    <source>
        <dbReference type="SAM" id="Phobius"/>
    </source>
</evidence>
<dbReference type="OrthoDB" id="10251219at2759"/>
<feature type="compositionally biased region" description="Polar residues" evidence="4">
    <location>
        <begin position="260"/>
        <end position="269"/>
    </location>
</feature>
<dbReference type="PANTHER" id="PTHR15379">
    <property type="entry name" value="CELL GROWTH REGULATOR WITH RING FINGER DOMAIN PROTEIN 1"/>
    <property type="match status" value="1"/>
</dbReference>
<dbReference type="GO" id="GO:0008270">
    <property type="term" value="F:zinc ion binding"/>
    <property type="evidence" value="ECO:0007669"/>
    <property type="project" value="UniProtKB-KW"/>
</dbReference>
<dbReference type="PANTHER" id="PTHR15379:SF2">
    <property type="entry name" value="CELL GROWTH REGULATOR WITH RING FINGER DOMAIN PROTEIN 1"/>
    <property type="match status" value="1"/>
</dbReference>
<evidence type="ECO:0000256" key="4">
    <source>
        <dbReference type="SAM" id="MobiDB-lite"/>
    </source>
</evidence>
<keyword evidence="1 3" id="KW-0479">Metal-binding</keyword>
<dbReference type="Proteomes" id="UP001163046">
    <property type="component" value="Unassembled WGS sequence"/>
</dbReference>
<dbReference type="AlphaFoldDB" id="A0A9W9ZEE4"/>
<evidence type="ECO:0000256" key="1">
    <source>
        <dbReference type="ARBA" id="ARBA00022771"/>
    </source>
</evidence>
<name>A0A9W9ZEE4_9CNID</name>
<comment type="caution">
    <text evidence="7">The sequence shown here is derived from an EMBL/GenBank/DDBJ whole genome shotgun (WGS) entry which is preliminary data.</text>
</comment>
<organism evidence="7 8">
    <name type="scientific">Desmophyllum pertusum</name>
    <dbReference type="NCBI Taxonomy" id="174260"/>
    <lineage>
        <taxon>Eukaryota</taxon>
        <taxon>Metazoa</taxon>
        <taxon>Cnidaria</taxon>
        <taxon>Anthozoa</taxon>
        <taxon>Hexacorallia</taxon>
        <taxon>Scleractinia</taxon>
        <taxon>Caryophylliina</taxon>
        <taxon>Caryophylliidae</taxon>
        <taxon>Desmophyllum</taxon>
    </lineage>
</organism>
<dbReference type="InterPro" id="IPR042496">
    <property type="entry name" value="CGRF1"/>
</dbReference>
<dbReference type="PROSITE" id="PS50089">
    <property type="entry name" value="ZF_RING_2"/>
    <property type="match status" value="1"/>
</dbReference>
<keyword evidence="5" id="KW-1133">Transmembrane helix</keyword>
<feature type="transmembrane region" description="Helical" evidence="5">
    <location>
        <begin position="6"/>
        <end position="26"/>
    </location>
</feature>
<evidence type="ECO:0000256" key="2">
    <source>
        <dbReference type="ARBA" id="ARBA00022833"/>
    </source>
</evidence>
<feature type="compositionally biased region" description="Low complexity" evidence="4">
    <location>
        <begin position="270"/>
        <end position="291"/>
    </location>
</feature>
<evidence type="ECO:0000259" key="6">
    <source>
        <dbReference type="PROSITE" id="PS50089"/>
    </source>
</evidence>
<dbReference type="EMBL" id="MU826355">
    <property type="protein sequence ID" value="KAJ7380001.1"/>
    <property type="molecule type" value="Genomic_DNA"/>
</dbReference>
<sequence length="376" mass="40808">MVEFLSAVIIVGCFLILGRFVIRLCVMEREAMFDYVNLPPREIPSQAMVGVKNPFILTLKTTADSKSSSSTTSTTGVIEFLLSATAPCYVTFYWEVSKAAIDDVLCEDSKQQRSTFDDTQDDDSESDLEEAPSMSAIPLEHILKGLYKDRGASEFYDCGSNQEIIAVPPSDLEYESPSSSTVTTSSLKYTLVVTVEMSRSDELGPQQLSDIVALVTAVHVSHSSAGKVIGNIAMQCVQTAEGKIYRMKKLFVAETDDTTETQTLPPHQGTSTQVTSSSSSSPEDGNSPASSSDLINAVCIICRALPITRAFLPCRHACICGLCCRQLSYCPMCRGVIQSYFKVQDEPFIDDAESDASTELKGMSVGEILRGVFSAS</sequence>
<proteinExistence type="predicted"/>
<evidence type="ECO:0000313" key="7">
    <source>
        <dbReference type="EMBL" id="KAJ7380001.1"/>
    </source>
</evidence>
<feature type="region of interest" description="Disordered" evidence="4">
    <location>
        <begin position="112"/>
        <end position="132"/>
    </location>
</feature>
<evidence type="ECO:0000313" key="8">
    <source>
        <dbReference type="Proteomes" id="UP001163046"/>
    </source>
</evidence>
<feature type="region of interest" description="Disordered" evidence="4">
    <location>
        <begin position="257"/>
        <end position="291"/>
    </location>
</feature>
<keyword evidence="2" id="KW-0862">Zinc</keyword>
<protein>
    <recommendedName>
        <fullName evidence="6">RING-type domain-containing protein</fullName>
    </recommendedName>
</protein>
<dbReference type="InterPro" id="IPR001841">
    <property type="entry name" value="Znf_RING"/>
</dbReference>
<accession>A0A9W9ZEE4</accession>
<feature type="compositionally biased region" description="Acidic residues" evidence="4">
    <location>
        <begin position="118"/>
        <end position="130"/>
    </location>
</feature>
<keyword evidence="1 3" id="KW-0863">Zinc-finger</keyword>
<feature type="domain" description="RING-type" evidence="6">
    <location>
        <begin position="299"/>
        <end position="334"/>
    </location>
</feature>
<dbReference type="InterPro" id="IPR013083">
    <property type="entry name" value="Znf_RING/FYVE/PHD"/>
</dbReference>
<evidence type="ECO:0000256" key="3">
    <source>
        <dbReference type="PROSITE-ProRule" id="PRU00175"/>
    </source>
</evidence>
<dbReference type="GO" id="GO:0030308">
    <property type="term" value="P:negative regulation of cell growth"/>
    <property type="evidence" value="ECO:0007669"/>
    <property type="project" value="TreeGrafter"/>
</dbReference>